<dbReference type="FunCoup" id="A9UZZ2">
    <property type="interactions" value="1249"/>
</dbReference>
<dbReference type="PROSITE" id="PS00629">
    <property type="entry name" value="IMP_1"/>
    <property type="match status" value="1"/>
</dbReference>
<comment type="catalytic activity">
    <reaction evidence="7">
        <text>adenosine 2',5'-bisphosphate + H2O = AMP + phosphate</text>
        <dbReference type="Rhea" id="RHEA:77643"/>
        <dbReference type="ChEBI" id="CHEBI:15377"/>
        <dbReference type="ChEBI" id="CHEBI:43474"/>
        <dbReference type="ChEBI" id="CHEBI:194156"/>
        <dbReference type="ChEBI" id="CHEBI:456215"/>
        <dbReference type="EC" id="3.1.3.7"/>
    </reaction>
    <physiologicalReaction direction="left-to-right" evidence="7">
        <dbReference type="Rhea" id="RHEA:77644"/>
    </physiologicalReaction>
</comment>
<protein>
    <recommendedName>
        <fullName evidence="3">3'(2'),5'-bisphosphate nucleotidase</fullName>
        <ecNumber evidence="3">3.1.3.7</ecNumber>
    </recommendedName>
</protein>
<keyword evidence="12" id="KW-1185">Reference proteome</keyword>
<dbReference type="InterPro" id="IPR020583">
    <property type="entry name" value="Inositol_monoP_metal-BS"/>
</dbReference>
<feature type="binding site" evidence="10">
    <location>
        <position position="139"/>
    </location>
    <ligand>
        <name>Mg(2+)</name>
        <dbReference type="ChEBI" id="CHEBI:18420"/>
        <label>1</label>
        <note>catalytic</note>
    </ligand>
</feature>
<evidence type="ECO:0000313" key="11">
    <source>
        <dbReference type="EMBL" id="EDQ88924.1"/>
    </source>
</evidence>
<dbReference type="Gene3D" id="3.40.190.80">
    <property type="match status" value="1"/>
</dbReference>
<evidence type="ECO:0000256" key="4">
    <source>
        <dbReference type="ARBA" id="ARBA00022723"/>
    </source>
</evidence>
<dbReference type="NCBIfam" id="TIGR01330">
    <property type="entry name" value="bisphos_HAL2"/>
    <property type="match status" value="1"/>
</dbReference>
<evidence type="ECO:0000256" key="6">
    <source>
        <dbReference type="ARBA" id="ARBA00022842"/>
    </source>
</evidence>
<evidence type="ECO:0000313" key="12">
    <source>
        <dbReference type="Proteomes" id="UP000001357"/>
    </source>
</evidence>
<dbReference type="InterPro" id="IPR020550">
    <property type="entry name" value="Inositol_monophosphatase_CS"/>
</dbReference>
<dbReference type="SUPFAM" id="SSF56655">
    <property type="entry name" value="Carbohydrate phosphatase"/>
    <property type="match status" value="1"/>
</dbReference>
<evidence type="ECO:0000256" key="1">
    <source>
        <dbReference type="ARBA" id="ARBA00001946"/>
    </source>
</evidence>
<dbReference type="CDD" id="cd01517">
    <property type="entry name" value="PAP_phosphatase"/>
    <property type="match status" value="1"/>
</dbReference>
<feature type="binding site" evidence="10">
    <location>
        <position position="80"/>
    </location>
    <ligand>
        <name>Mg(2+)</name>
        <dbReference type="ChEBI" id="CHEBI:18420"/>
        <label>1</label>
        <note>catalytic</note>
    </ligand>
</feature>
<dbReference type="RefSeq" id="XP_001746029.1">
    <property type="nucleotide sequence ID" value="XM_001745977.1"/>
</dbReference>
<name>A9UZZ2_MONBE</name>
<organism evidence="11 12">
    <name type="scientific">Monosiga brevicollis</name>
    <name type="common">Choanoflagellate</name>
    <dbReference type="NCBI Taxonomy" id="81824"/>
    <lineage>
        <taxon>Eukaryota</taxon>
        <taxon>Choanoflagellata</taxon>
        <taxon>Craspedida</taxon>
        <taxon>Salpingoecidae</taxon>
        <taxon>Monosiga</taxon>
    </lineage>
</organism>
<dbReference type="EC" id="3.1.3.7" evidence="3"/>
<dbReference type="FunFam" id="3.40.190.80:FF:000003">
    <property type="entry name" value="PAP-specific phosphatase HAL2-like"/>
    <property type="match status" value="1"/>
</dbReference>
<evidence type="ECO:0000256" key="7">
    <source>
        <dbReference type="ARBA" id="ARBA00044466"/>
    </source>
</evidence>
<gene>
    <name evidence="11" type="ORF">MONBRDRAFT_32506</name>
</gene>
<evidence type="ECO:0000256" key="9">
    <source>
        <dbReference type="ARBA" id="ARBA00044484"/>
    </source>
</evidence>
<evidence type="ECO:0000256" key="10">
    <source>
        <dbReference type="PIRSR" id="PIRSR600760-2"/>
    </source>
</evidence>
<dbReference type="PRINTS" id="PR00377">
    <property type="entry name" value="IMPHPHTASES"/>
</dbReference>
<keyword evidence="5" id="KW-0378">Hydrolase</keyword>
<dbReference type="GO" id="GO:0046854">
    <property type="term" value="P:phosphatidylinositol phosphate biosynthetic process"/>
    <property type="evidence" value="ECO:0007669"/>
    <property type="project" value="InterPro"/>
</dbReference>
<dbReference type="InterPro" id="IPR000760">
    <property type="entry name" value="Inositol_monophosphatase-like"/>
</dbReference>
<evidence type="ECO:0000256" key="8">
    <source>
        <dbReference type="ARBA" id="ARBA00044479"/>
    </source>
</evidence>
<dbReference type="GO" id="GO:0000103">
    <property type="term" value="P:sulfate assimilation"/>
    <property type="evidence" value="ECO:0000318"/>
    <property type="project" value="GO_Central"/>
</dbReference>
<evidence type="ECO:0000256" key="2">
    <source>
        <dbReference type="ARBA" id="ARBA00009759"/>
    </source>
</evidence>
<dbReference type="eggNOG" id="KOG1528">
    <property type="taxonomic scope" value="Eukaryota"/>
</dbReference>
<dbReference type="STRING" id="81824.A9UZZ2"/>
<evidence type="ECO:0000256" key="5">
    <source>
        <dbReference type="ARBA" id="ARBA00022801"/>
    </source>
</evidence>
<proteinExistence type="inferred from homology"/>
<comment type="catalytic activity">
    <reaction evidence="9">
        <text>3'-phosphoadenylyl sulfate + H2O = adenosine 5'-phosphosulfate + phosphate</text>
        <dbReference type="Rhea" id="RHEA:77639"/>
        <dbReference type="ChEBI" id="CHEBI:15377"/>
        <dbReference type="ChEBI" id="CHEBI:43474"/>
        <dbReference type="ChEBI" id="CHEBI:58243"/>
        <dbReference type="ChEBI" id="CHEBI:58339"/>
        <dbReference type="EC" id="3.1.3.7"/>
    </reaction>
    <physiologicalReaction direction="left-to-right" evidence="9">
        <dbReference type="Rhea" id="RHEA:77640"/>
    </physiologicalReaction>
</comment>
<comment type="cofactor">
    <cofactor evidence="1 10">
        <name>Mg(2+)</name>
        <dbReference type="ChEBI" id="CHEBI:18420"/>
    </cofactor>
</comment>
<sequence length="343" mass="36193">MAAATKTSTTSLAALGDAAVAAVRAVVAASRVCETVRTGELMQSMSKDDKSPVTVADFAAQAIVIHELHAFDASIPVVGEEDADALRGDAEEATQLRQKVMSAVHSLRTDLDEAAVLGAIDRGNYEGGASGRFWALDPIDGTKGFLRNDQYAVALGLVEDGQVVLGVLGCPNLREDLDNPESVRGCGYVAKRGEGCFKFNLDNCESLTKATVTSPPAEEVRLVESVETKHTSHDTSAQIKAAANIKGDSVRMDSQAKYAVVGRGDAHLYLRLPRAGSTHEEKIWDHAGGMLIVEEAGGRVTDIHGKPLDFGQGQTLKNNTGVVASNGVVHDAVIAALAEIYKN</sequence>
<reference evidence="11 12" key="1">
    <citation type="journal article" date="2008" name="Nature">
        <title>The genome of the choanoflagellate Monosiga brevicollis and the origin of metazoans.</title>
        <authorList>
            <consortium name="JGI Sequencing"/>
            <person name="King N."/>
            <person name="Westbrook M.J."/>
            <person name="Young S.L."/>
            <person name="Kuo A."/>
            <person name="Abedin M."/>
            <person name="Chapman J."/>
            <person name="Fairclough S."/>
            <person name="Hellsten U."/>
            <person name="Isogai Y."/>
            <person name="Letunic I."/>
            <person name="Marr M."/>
            <person name="Pincus D."/>
            <person name="Putnam N."/>
            <person name="Rokas A."/>
            <person name="Wright K.J."/>
            <person name="Zuzow R."/>
            <person name="Dirks W."/>
            <person name="Good M."/>
            <person name="Goodstein D."/>
            <person name="Lemons D."/>
            <person name="Li W."/>
            <person name="Lyons J.B."/>
            <person name="Morris A."/>
            <person name="Nichols S."/>
            <person name="Richter D.J."/>
            <person name="Salamov A."/>
            <person name="Bork P."/>
            <person name="Lim W.A."/>
            <person name="Manning G."/>
            <person name="Miller W.T."/>
            <person name="McGinnis W."/>
            <person name="Shapiro H."/>
            <person name="Tjian R."/>
            <person name="Grigoriev I.V."/>
            <person name="Rokhsar D."/>
        </authorList>
    </citation>
    <scope>NUCLEOTIDE SEQUENCE [LARGE SCALE GENOMIC DNA]</scope>
    <source>
        <strain evidence="12">MX1 / ATCC 50154</strain>
    </source>
</reference>
<dbReference type="PANTHER" id="PTHR43200">
    <property type="entry name" value="PHOSPHATASE"/>
    <property type="match status" value="1"/>
</dbReference>
<feature type="binding site" evidence="10">
    <location>
        <position position="285"/>
    </location>
    <ligand>
        <name>Mg(2+)</name>
        <dbReference type="ChEBI" id="CHEBI:18420"/>
        <label>1</label>
        <note>catalytic</note>
    </ligand>
</feature>
<accession>A9UZZ2</accession>
<dbReference type="PANTHER" id="PTHR43200:SF6">
    <property type="entry name" value="3'(2'),5'-BISPHOSPHATE NUCLEOTIDASE"/>
    <property type="match status" value="1"/>
</dbReference>
<dbReference type="KEGG" id="mbr:MONBRDRAFT_32506"/>
<dbReference type="GO" id="GO:0008441">
    <property type="term" value="F:3'(2'),5'-bisphosphate nucleotidase activity"/>
    <property type="evidence" value="ECO:0000318"/>
    <property type="project" value="GO_Central"/>
</dbReference>
<dbReference type="InParanoid" id="A9UZZ2"/>
<feature type="binding site" evidence="10">
    <location>
        <position position="137"/>
    </location>
    <ligand>
        <name>Mg(2+)</name>
        <dbReference type="ChEBI" id="CHEBI:18420"/>
        <label>1</label>
        <note>catalytic</note>
    </ligand>
</feature>
<dbReference type="GeneID" id="5891348"/>
<comment type="catalytic activity">
    <reaction evidence="8">
        <text>adenosine 3',5'-bisphosphate + H2O = AMP + phosphate</text>
        <dbReference type="Rhea" id="RHEA:10040"/>
        <dbReference type="ChEBI" id="CHEBI:15377"/>
        <dbReference type="ChEBI" id="CHEBI:43474"/>
        <dbReference type="ChEBI" id="CHEBI:58343"/>
        <dbReference type="ChEBI" id="CHEBI:456215"/>
        <dbReference type="EC" id="3.1.3.7"/>
    </reaction>
    <physiologicalReaction direction="left-to-right" evidence="8">
        <dbReference type="Rhea" id="RHEA:10041"/>
    </physiologicalReaction>
</comment>
<dbReference type="InterPro" id="IPR051090">
    <property type="entry name" value="Inositol_monoP_superfamily"/>
</dbReference>
<dbReference type="AlphaFoldDB" id="A9UZZ2"/>
<feature type="binding site" evidence="10">
    <location>
        <position position="140"/>
    </location>
    <ligand>
        <name>Mg(2+)</name>
        <dbReference type="ChEBI" id="CHEBI:18420"/>
        <label>1</label>
        <note>catalytic</note>
    </ligand>
</feature>
<dbReference type="OMA" id="MSYQQER"/>
<dbReference type="EMBL" id="CH991552">
    <property type="protein sequence ID" value="EDQ88924.1"/>
    <property type="molecule type" value="Genomic_DNA"/>
</dbReference>
<dbReference type="PROSITE" id="PS00630">
    <property type="entry name" value="IMP_2"/>
    <property type="match status" value="1"/>
</dbReference>
<evidence type="ECO:0000256" key="3">
    <source>
        <dbReference type="ARBA" id="ARBA00012633"/>
    </source>
</evidence>
<dbReference type="Proteomes" id="UP000001357">
    <property type="component" value="Unassembled WGS sequence"/>
</dbReference>
<keyword evidence="6 10" id="KW-0460">Magnesium</keyword>
<comment type="similarity">
    <text evidence="2">Belongs to the inositol monophosphatase superfamily.</text>
</comment>
<dbReference type="InterPro" id="IPR006239">
    <property type="entry name" value="DPNP"/>
</dbReference>
<dbReference type="GO" id="GO:0046872">
    <property type="term" value="F:metal ion binding"/>
    <property type="evidence" value="ECO:0007669"/>
    <property type="project" value="UniProtKB-KW"/>
</dbReference>
<dbReference type="Pfam" id="PF00459">
    <property type="entry name" value="Inositol_P"/>
    <property type="match status" value="1"/>
</dbReference>
<dbReference type="Gene3D" id="3.30.540.10">
    <property type="entry name" value="Fructose-1,6-Bisphosphatase, subunit A, domain 1"/>
    <property type="match status" value="1"/>
</dbReference>
<keyword evidence="4 10" id="KW-0479">Metal-binding</keyword>